<organism evidence="5">
    <name type="scientific">Caligus clemensi</name>
    <name type="common">Sea louse</name>
    <dbReference type="NCBI Taxonomy" id="344056"/>
    <lineage>
        <taxon>Eukaryota</taxon>
        <taxon>Metazoa</taxon>
        <taxon>Ecdysozoa</taxon>
        <taxon>Arthropoda</taxon>
        <taxon>Crustacea</taxon>
        <taxon>Multicrustacea</taxon>
        <taxon>Hexanauplia</taxon>
        <taxon>Copepoda</taxon>
        <taxon>Siphonostomatoida</taxon>
        <taxon>Caligidae</taxon>
        <taxon>Caligus</taxon>
    </lineage>
</organism>
<proteinExistence type="evidence at transcript level"/>
<dbReference type="GO" id="GO:0006749">
    <property type="term" value="P:glutathione metabolic process"/>
    <property type="evidence" value="ECO:0007669"/>
    <property type="project" value="TreeGrafter"/>
</dbReference>
<dbReference type="Pfam" id="PF02798">
    <property type="entry name" value="GST_N"/>
    <property type="match status" value="1"/>
</dbReference>
<dbReference type="InterPro" id="IPR004046">
    <property type="entry name" value="GST_C"/>
</dbReference>
<dbReference type="SUPFAM" id="SSF47616">
    <property type="entry name" value="GST C-terminal domain-like"/>
    <property type="match status" value="1"/>
</dbReference>
<dbReference type="GO" id="GO:0004364">
    <property type="term" value="F:glutathione transferase activity"/>
    <property type="evidence" value="ECO:0007669"/>
    <property type="project" value="TreeGrafter"/>
</dbReference>
<accession>C1C0Z1</accession>
<dbReference type="FunFam" id="1.20.1050.10:FF:000007">
    <property type="entry name" value="Glutathione S-transferase 1-1"/>
    <property type="match status" value="1"/>
</dbReference>
<dbReference type="PANTHER" id="PTHR43969:SF9">
    <property type="entry name" value="GLUTATHIONE S TRANSFERASE D10, ISOFORM A-RELATED"/>
    <property type="match status" value="1"/>
</dbReference>
<dbReference type="SFLD" id="SFLDG00358">
    <property type="entry name" value="Main_(cytGST)"/>
    <property type="match status" value="1"/>
</dbReference>
<evidence type="ECO:0000256" key="1">
    <source>
        <dbReference type="ARBA" id="ARBA00011738"/>
    </source>
</evidence>
<dbReference type="PROSITE" id="PS50404">
    <property type="entry name" value="GST_NTER"/>
    <property type="match status" value="1"/>
</dbReference>
<dbReference type="Pfam" id="PF00043">
    <property type="entry name" value="GST_C"/>
    <property type="match status" value="1"/>
</dbReference>
<sequence length="220" mass="24645">MSVEIYGHEYSAPFRFACMTAEAAGAPYETKIVNIMAGEQHKPDFVALNPQKKVPVMSHNGFVLSESRAIATYVALEFGKNKKLYPTDRNMAQAQVIQRMYFDMGVLYKTFGDCVYPKVFGNQDIPKEAYEKLEEALGWTNDMVKLSGFAAGTDQMTIADINWVGTYSNIKATGMVKLDKYKELEDWFAKCISLIPNYEKVNGAGAKAFGEMYKSKIQSS</sequence>
<dbReference type="InterPro" id="IPR036282">
    <property type="entry name" value="Glutathione-S-Trfase_C_sf"/>
</dbReference>
<dbReference type="PROSITE" id="PS50405">
    <property type="entry name" value="GST_CTER"/>
    <property type="match status" value="1"/>
</dbReference>
<evidence type="ECO:0000313" key="5">
    <source>
        <dbReference type="EMBL" id="ACO14944.1"/>
    </source>
</evidence>
<dbReference type="EMBL" id="BT080520">
    <property type="protein sequence ID" value="ACO14944.1"/>
    <property type="molecule type" value="mRNA"/>
</dbReference>
<dbReference type="Gene3D" id="3.40.30.10">
    <property type="entry name" value="Glutaredoxin"/>
    <property type="match status" value="1"/>
</dbReference>
<feature type="domain" description="GST N-terminal" evidence="3">
    <location>
        <begin position="1"/>
        <end position="82"/>
    </location>
</feature>
<evidence type="ECO:0000259" key="3">
    <source>
        <dbReference type="PROSITE" id="PS50404"/>
    </source>
</evidence>
<dbReference type="InterPro" id="IPR010987">
    <property type="entry name" value="Glutathione-S-Trfase_C-like"/>
</dbReference>
<comment type="subunit">
    <text evidence="1">Homodimer.</text>
</comment>
<dbReference type="InterPro" id="IPR004045">
    <property type="entry name" value="Glutathione_S-Trfase_N"/>
</dbReference>
<evidence type="ECO:0000256" key="2">
    <source>
        <dbReference type="RuleBase" id="RU003494"/>
    </source>
</evidence>
<evidence type="ECO:0000259" key="4">
    <source>
        <dbReference type="PROSITE" id="PS50405"/>
    </source>
</evidence>
<dbReference type="InterPro" id="IPR040079">
    <property type="entry name" value="Glutathione_S-Trfase"/>
</dbReference>
<feature type="domain" description="GST C-terminal" evidence="4">
    <location>
        <begin position="89"/>
        <end position="209"/>
    </location>
</feature>
<protein>
    <submittedName>
        <fullName evidence="5">Glutathione S-transferase 1, isoform D</fullName>
    </submittedName>
</protein>
<dbReference type="AlphaFoldDB" id="C1C0Z1"/>
<dbReference type="SUPFAM" id="SSF52833">
    <property type="entry name" value="Thioredoxin-like"/>
    <property type="match status" value="1"/>
</dbReference>
<dbReference type="InterPro" id="IPR036249">
    <property type="entry name" value="Thioredoxin-like_sf"/>
</dbReference>
<dbReference type="Gene3D" id="1.20.1050.10">
    <property type="match status" value="1"/>
</dbReference>
<dbReference type="PANTHER" id="PTHR43969">
    <property type="entry name" value="GLUTATHIONE S TRANSFERASE D10, ISOFORM A-RELATED"/>
    <property type="match status" value="1"/>
</dbReference>
<reference evidence="5" key="1">
    <citation type="submission" date="2009-03" db="EMBL/GenBank/DDBJ databases">
        <title>Caligus clemensi ESTs and full-length cDNAs.</title>
        <authorList>
            <person name="Yasuike M."/>
            <person name="von Schalburg K."/>
            <person name="Cooper G."/>
            <person name="Leong J."/>
            <person name="Jones S.R.M."/>
            <person name="Koop B.F."/>
        </authorList>
    </citation>
    <scope>NUCLEOTIDE SEQUENCE</scope>
    <source>
        <tissue evidence="5">Whole</tissue>
    </source>
</reference>
<keyword evidence="5" id="KW-0808">Transferase</keyword>
<gene>
    <name evidence="5" type="primary">GST1D</name>
</gene>
<dbReference type="CDD" id="cd03177">
    <property type="entry name" value="GST_C_Delta_Epsilon"/>
    <property type="match status" value="1"/>
</dbReference>
<dbReference type="SFLD" id="SFLDG01153">
    <property type="entry name" value="Main.4:_Theta-like"/>
    <property type="match status" value="1"/>
</dbReference>
<comment type="similarity">
    <text evidence="2">Belongs to the GST superfamily.</text>
</comment>
<name>C1C0Z1_CALCM</name>
<dbReference type="SFLD" id="SFLDS00019">
    <property type="entry name" value="Glutathione_Transferase_(cytos"/>
    <property type="match status" value="1"/>
</dbReference>